<feature type="domain" description="Protein kinase" evidence="2">
    <location>
        <begin position="404"/>
        <end position="663"/>
    </location>
</feature>
<evidence type="ECO:0000313" key="4">
    <source>
        <dbReference type="RefSeq" id="XP_031753112.1"/>
    </source>
</evidence>
<dbReference type="Pfam" id="PF00069">
    <property type="entry name" value="Pkinase"/>
    <property type="match status" value="1"/>
</dbReference>
<dbReference type="RefSeq" id="XP_031753112.1">
    <property type="nucleotide sequence ID" value="XM_031897252.1"/>
</dbReference>
<evidence type="ECO:0000256" key="1">
    <source>
        <dbReference type="SAM" id="MobiDB-lite"/>
    </source>
</evidence>
<keyword evidence="3" id="KW-1185">Reference proteome</keyword>
<dbReference type="GO" id="GO:0043408">
    <property type="term" value="P:regulation of MAPK cascade"/>
    <property type="evidence" value="ECO:0000318"/>
    <property type="project" value="GO_Central"/>
</dbReference>
<dbReference type="Xenbase" id="XB-GENE-29086879">
    <property type="gene designation" value="LOC101733330"/>
</dbReference>
<dbReference type="Gene3D" id="3.30.200.20">
    <property type="entry name" value="Phosphorylase Kinase, domain 1"/>
    <property type="match status" value="1"/>
</dbReference>
<gene>
    <name evidence="4 5" type="primary">LOC101733330</name>
</gene>
<dbReference type="FunFam" id="3.30.200.20:FF:000672">
    <property type="entry name" value="Spectrin, beta, non-erythrocytic 1"/>
    <property type="match status" value="1"/>
</dbReference>
<dbReference type="Proteomes" id="UP000008143">
    <property type="component" value="Chromosome 2"/>
</dbReference>
<dbReference type="GeneID" id="101733330"/>
<evidence type="ECO:0000259" key="2">
    <source>
        <dbReference type="PROSITE" id="PS50011"/>
    </source>
</evidence>
<dbReference type="PANTHER" id="PTHR48015:SF40">
    <property type="entry name" value="SERINE_THREONINE-PROTEIN KINASE DST1-LIKE"/>
    <property type="match status" value="1"/>
</dbReference>
<dbReference type="GO" id="GO:0004674">
    <property type="term" value="F:protein serine/threonine kinase activity"/>
    <property type="evidence" value="ECO:0000318"/>
    <property type="project" value="GO_Central"/>
</dbReference>
<evidence type="ECO:0000313" key="5">
    <source>
        <dbReference type="Xenbase" id="XB-GENE-29086879"/>
    </source>
</evidence>
<dbReference type="InterPro" id="IPR000719">
    <property type="entry name" value="Prot_kinase_dom"/>
</dbReference>
<dbReference type="KEGG" id="xtr:101733330"/>
<sequence length="681" mass="77688">MSSRMLKAIRSRLRNPFRNCKLFSCFRKKRTDHSIQSVVEEPTIEPNNIICLEERPEQNLESGTDICQETPLTPDTEICQEEEQPVQQESNNISPCHFQNTMEECTGPHTESCEEFQMEAEESSSKETLEICDDPQQETCQERPQECGNNTCLPELSEQEDPHTIEEDPTAYNEAEQPPMRQESSNPSPCHFQNMMEETDPHPDTCEEPPEDPGYNTCQEETPGQDLESGTDICQETPEVPAPDLCQELDWEYNSWYERCIREEALMQMSEEGLQEETREKAMESGPDICQETPEVPDPKTCQELDWEYNSWYERCIREEALMQMSVEGHQEETPEETMESGTNICQETPEVPTPETCQETPQESGSNICQPEVPEAEQVGAQNTKEHETPSLAEKFPEPGRFLKLGEPIGEDPNGVIYVAWLRSQKKEVAITIIQDVEKQNKILNEIEVLEKITGHRNISDFYGAFYFTASVRASPYEGLWISTEICTGETVQSLINTKKSFGQGWISYICKEILKGLYHLERQEVMLHDLSLKNMVITSSADVKICEFTIATLGARSSSTSGPLPYMAPEVLANFEKPSTEYDFKADIWSLGIAAIYMAEGHLPFSKLPRTKLIRRVIHGPAPTLAQEKWSKNFHGFVSECLQKSAERRPSARQLLAHPFISELWDERGVKRSLMRHVQ</sequence>
<accession>A0A8J1J5G1</accession>
<organism evidence="3 4">
    <name type="scientific">Xenopus tropicalis</name>
    <name type="common">Western clawed frog</name>
    <name type="synonym">Silurana tropicalis</name>
    <dbReference type="NCBI Taxonomy" id="8364"/>
    <lineage>
        <taxon>Eukaryota</taxon>
        <taxon>Metazoa</taxon>
        <taxon>Chordata</taxon>
        <taxon>Craniata</taxon>
        <taxon>Vertebrata</taxon>
        <taxon>Euteleostomi</taxon>
        <taxon>Amphibia</taxon>
        <taxon>Batrachia</taxon>
        <taxon>Anura</taxon>
        <taxon>Pipoidea</taxon>
        <taxon>Pipidae</taxon>
        <taxon>Xenopodinae</taxon>
        <taxon>Xenopus</taxon>
        <taxon>Silurana</taxon>
    </lineage>
</organism>
<dbReference type="GO" id="GO:0005524">
    <property type="term" value="F:ATP binding"/>
    <property type="evidence" value="ECO:0007669"/>
    <property type="project" value="InterPro"/>
</dbReference>
<dbReference type="FunFam" id="1.10.510.10:FF:000906">
    <property type="entry name" value="Spectrin, beta, non-erythrocytic 1"/>
    <property type="match status" value="1"/>
</dbReference>
<dbReference type="InterPro" id="IPR011009">
    <property type="entry name" value="Kinase-like_dom_sf"/>
</dbReference>
<protein>
    <submittedName>
        <fullName evidence="4">Uncharacterized protein LOC101733330 isoform X1</fullName>
    </submittedName>
</protein>
<dbReference type="PANTHER" id="PTHR48015">
    <property type="entry name" value="SERINE/THREONINE-PROTEIN KINASE TAO"/>
    <property type="match status" value="1"/>
</dbReference>
<dbReference type="AlphaFoldDB" id="A0A8J1J5G1"/>
<reference evidence="4" key="1">
    <citation type="submission" date="2025-08" db="UniProtKB">
        <authorList>
            <consortium name="RefSeq"/>
        </authorList>
    </citation>
    <scope>IDENTIFICATION</scope>
    <source>
        <strain evidence="4">Nigerian</strain>
        <tissue evidence="4">Liver and blood</tissue>
    </source>
</reference>
<dbReference type="PROSITE" id="PS50011">
    <property type="entry name" value="PROTEIN_KINASE_DOM"/>
    <property type="match status" value="1"/>
</dbReference>
<dbReference type="GO" id="GO:0005737">
    <property type="term" value="C:cytoplasm"/>
    <property type="evidence" value="ECO:0000318"/>
    <property type="project" value="GO_Central"/>
</dbReference>
<dbReference type="AGR" id="Xenbase:XB-GENE-29086879"/>
<dbReference type="Gene3D" id="1.10.510.10">
    <property type="entry name" value="Transferase(Phosphotransferase) domain 1"/>
    <property type="match status" value="1"/>
</dbReference>
<proteinExistence type="predicted"/>
<dbReference type="GO" id="GO:0048812">
    <property type="term" value="P:neuron projection morphogenesis"/>
    <property type="evidence" value="ECO:0000318"/>
    <property type="project" value="GO_Central"/>
</dbReference>
<evidence type="ECO:0000313" key="3">
    <source>
        <dbReference type="Proteomes" id="UP000008143"/>
    </source>
</evidence>
<dbReference type="SUPFAM" id="SSF56112">
    <property type="entry name" value="Protein kinase-like (PK-like)"/>
    <property type="match status" value="1"/>
</dbReference>
<dbReference type="InterPro" id="IPR050285">
    <property type="entry name" value="STE20_Ser/Thr_kinase"/>
</dbReference>
<dbReference type="GO" id="GO:0000165">
    <property type="term" value="P:MAPK cascade"/>
    <property type="evidence" value="ECO:0000318"/>
    <property type="project" value="GO_Central"/>
</dbReference>
<name>A0A8J1J5G1_XENTR</name>
<feature type="region of interest" description="Disordered" evidence="1">
    <location>
        <begin position="174"/>
        <end position="233"/>
    </location>
</feature>